<feature type="compositionally biased region" description="Basic and acidic residues" evidence="1">
    <location>
        <begin position="261"/>
        <end position="273"/>
    </location>
</feature>
<feature type="region of interest" description="Disordered" evidence="1">
    <location>
        <begin position="230"/>
        <end position="316"/>
    </location>
</feature>
<accession>A0ABQ7KIH0</accession>
<feature type="compositionally biased region" description="Basic and acidic residues" evidence="1">
    <location>
        <begin position="230"/>
        <end position="250"/>
    </location>
</feature>
<comment type="caution">
    <text evidence="3">The sequence shown here is derived from an EMBL/GenBank/DDBJ whole genome shotgun (WGS) entry which is preliminary data.</text>
</comment>
<evidence type="ECO:0000313" key="3">
    <source>
        <dbReference type="EMBL" id="KAG5374304.1"/>
    </source>
</evidence>
<proteinExistence type="predicted"/>
<feature type="region of interest" description="Disordered" evidence="1">
    <location>
        <begin position="345"/>
        <end position="364"/>
    </location>
</feature>
<evidence type="ECO:0008006" key="5">
    <source>
        <dbReference type="Google" id="ProtNLM"/>
    </source>
</evidence>
<evidence type="ECO:0000256" key="1">
    <source>
        <dbReference type="SAM" id="MobiDB-lite"/>
    </source>
</evidence>
<protein>
    <recommendedName>
        <fullName evidence="5">DUF4283 domain-containing protein</fullName>
    </recommendedName>
</protein>
<name>A0ABQ7KIH0_BRACM</name>
<sequence length="364" mass="41267">MDMKHRSGRSEKLEEENEWVVSRVVKTALKSCGIWSDHIKVEPLKVRAAEESQTASLEKIHVKVEPLKEVAAEEGQTARLKVHEAKGVILEWKHGNGEWYQLVGRLKCLWSELDVLRPSTSDPKVIQDRQEQGVVFNLLVDGICKLVQHVCEKNKRSTQWKGGTSCKRRRLRKLSKVWFMMRRPWREVSESDDLRHMMGLKGIKDVVHQMVRGECSYSAYMGETVEDRGVLTEQEKGDGADDHITRKEWRVGNGTESGEQEQNREDSGLHDQDTSQEIENNVQSSGEVDEVQSSGEEQVGPVSSEEEQVEPASLPWIILDRRSTPKRSLDQGGAVWIRSGHSWKGKATLQPVQACEASQPTSQP</sequence>
<evidence type="ECO:0000313" key="2">
    <source>
        <dbReference type="EMBL" id="KAG5373809.1"/>
    </source>
</evidence>
<feature type="compositionally biased region" description="Polar residues" evidence="1">
    <location>
        <begin position="275"/>
        <end position="296"/>
    </location>
</feature>
<organism evidence="3 4">
    <name type="scientific">Brassica rapa subsp. trilocularis</name>
    <dbReference type="NCBI Taxonomy" id="1813537"/>
    <lineage>
        <taxon>Eukaryota</taxon>
        <taxon>Viridiplantae</taxon>
        <taxon>Streptophyta</taxon>
        <taxon>Embryophyta</taxon>
        <taxon>Tracheophyta</taxon>
        <taxon>Spermatophyta</taxon>
        <taxon>Magnoliopsida</taxon>
        <taxon>eudicotyledons</taxon>
        <taxon>Gunneridae</taxon>
        <taxon>Pentapetalae</taxon>
        <taxon>rosids</taxon>
        <taxon>malvids</taxon>
        <taxon>Brassicales</taxon>
        <taxon>Brassicaceae</taxon>
        <taxon>Brassiceae</taxon>
        <taxon>Brassica</taxon>
    </lineage>
</organism>
<dbReference type="EMBL" id="JADBGQ010000094">
    <property type="protein sequence ID" value="KAG5373809.1"/>
    <property type="molecule type" value="Genomic_DNA"/>
</dbReference>
<reference evidence="3 4" key="1">
    <citation type="submission" date="2021-03" db="EMBL/GenBank/DDBJ databases">
        <authorList>
            <person name="King G.J."/>
            <person name="Bancroft I."/>
            <person name="Baten A."/>
            <person name="Bloomfield J."/>
            <person name="Borpatragohain P."/>
            <person name="He Z."/>
            <person name="Irish N."/>
            <person name="Irwin J."/>
            <person name="Liu K."/>
            <person name="Mauleon R.P."/>
            <person name="Moore J."/>
            <person name="Morris R."/>
            <person name="Ostergaard L."/>
            <person name="Wang B."/>
            <person name="Wells R."/>
        </authorList>
    </citation>
    <scope>NUCLEOTIDE SEQUENCE [LARGE SCALE GENOMIC DNA]</scope>
    <source>
        <strain evidence="3">R-o-18</strain>
        <tissue evidence="3">Leaf</tissue>
    </source>
</reference>
<dbReference type="Proteomes" id="UP000823674">
    <property type="component" value="Unassembled WGS sequence"/>
</dbReference>
<evidence type="ECO:0000313" key="4">
    <source>
        <dbReference type="Proteomes" id="UP000823674"/>
    </source>
</evidence>
<dbReference type="EMBL" id="JADBGQ010000027">
    <property type="protein sequence ID" value="KAG5374304.1"/>
    <property type="molecule type" value="Genomic_DNA"/>
</dbReference>
<gene>
    <name evidence="3" type="primary">SC141g500010.1_BraROA</name>
    <name evidence="2" type="synonym">SC244g500030.1_BraROA</name>
    <name evidence="3" type="ORF">IGI04_042370</name>
    <name evidence="2" type="ORF">IGI04_042864</name>
</gene>
<keyword evidence="4" id="KW-1185">Reference proteome</keyword>